<dbReference type="CDD" id="cd09034">
    <property type="entry name" value="BRO1_Alix_like"/>
    <property type="match status" value="1"/>
</dbReference>
<dbReference type="InterPro" id="IPR038898">
    <property type="entry name" value="BROX"/>
</dbReference>
<dbReference type="PANTHER" id="PTHR23032">
    <property type="entry name" value="BRO1 DOMAIN-CONTAINING PROTEIN BROX"/>
    <property type="match status" value="1"/>
</dbReference>
<keyword evidence="4" id="KW-1185">Reference proteome</keyword>
<dbReference type="Proteomes" id="UP001055439">
    <property type="component" value="Chromosome 9"/>
</dbReference>
<dbReference type="OrthoDB" id="1855524at2759"/>
<evidence type="ECO:0000259" key="2">
    <source>
        <dbReference type="PROSITE" id="PS51180"/>
    </source>
</evidence>
<name>A0A9E7L6A5_9LILI</name>
<reference evidence="3" key="1">
    <citation type="submission" date="2022-05" db="EMBL/GenBank/DDBJ databases">
        <title>The Musa troglodytarum L. genome provides insights into the mechanism of non-climacteric behaviour and enrichment of carotenoids.</title>
        <authorList>
            <person name="Wang J."/>
        </authorList>
    </citation>
    <scope>NUCLEOTIDE SEQUENCE</scope>
    <source>
        <tissue evidence="3">Leaf</tissue>
    </source>
</reference>
<dbReference type="EMBL" id="CP097511">
    <property type="protein sequence ID" value="URE45862.1"/>
    <property type="molecule type" value="Genomic_DNA"/>
</dbReference>
<gene>
    <name evidence="3" type="ORF">MUK42_14982</name>
</gene>
<proteinExistence type="inferred from homology"/>
<dbReference type="AlphaFoldDB" id="A0A9E7L6A5"/>
<evidence type="ECO:0000313" key="4">
    <source>
        <dbReference type="Proteomes" id="UP001055439"/>
    </source>
</evidence>
<dbReference type="InterPro" id="IPR038499">
    <property type="entry name" value="BRO1_sf"/>
</dbReference>
<organism evidence="3 4">
    <name type="scientific">Musa troglodytarum</name>
    <name type="common">fe'i banana</name>
    <dbReference type="NCBI Taxonomy" id="320322"/>
    <lineage>
        <taxon>Eukaryota</taxon>
        <taxon>Viridiplantae</taxon>
        <taxon>Streptophyta</taxon>
        <taxon>Embryophyta</taxon>
        <taxon>Tracheophyta</taxon>
        <taxon>Spermatophyta</taxon>
        <taxon>Magnoliopsida</taxon>
        <taxon>Liliopsida</taxon>
        <taxon>Zingiberales</taxon>
        <taxon>Musaceae</taxon>
        <taxon>Musa</taxon>
    </lineage>
</organism>
<evidence type="ECO:0000313" key="3">
    <source>
        <dbReference type="EMBL" id="URE45862.1"/>
    </source>
</evidence>
<dbReference type="PROSITE" id="PS51180">
    <property type="entry name" value="BRO1"/>
    <property type="match status" value="1"/>
</dbReference>
<dbReference type="Gene3D" id="1.25.40.280">
    <property type="entry name" value="alix/aip1 like domains"/>
    <property type="match status" value="1"/>
</dbReference>
<dbReference type="InterPro" id="IPR004328">
    <property type="entry name" value="BRO1_dom"/>
</dbReference>
<feature type="domain" description="BRO1" evidence="2">
    <location>
        <begin position="69"/>
        <end position="486"/>
    </location>
</feature>
<sequence>MAILGACTVWLRCHELVVMAIVEEDGEWHSRLRLAANESDAFLDPISALPGPFHDTVQHSRRMGCTSSIPKWYPMGKRKKKHISIHEVAVFVPAVRVPVAVDLIHPLRGLVPRDLLDNLSAHRGRIVSLAEENYLSSIPTVSELHRALEEYLPVLLGMLKPEHRLEASVEFKWKSLGDDGRETCLASAWYEVLSVVHMMAILSLLEANLMLVPKDSPDSCERKVSEDSKGVAIDLLLKASGCLEYCVHQILVHLPVQIRKSLPNDLQDGILESISSQALAQGVEMQLGLAIESEKATLSVKRRLACEEVSYFSEAHNCLSGCDTSDAYGKKLLLYIKWKYLEAKAAAYYYHGLIVDKGSESSNHVSAVCCLFAADELLTASKRASLSFCLAAPVTRVPPTWGVMKHLHKKIPEVVSKKSQMYGYLFEQDKNEAFQALPDLPEFPLSLRPDYELPEIDAAWNSQICQPQIQTLKAYLKDDEEDVGSH</sequence>
<evidence type="ECO:0000256" key="1">
    <source>
        <dbReference type="ARBA" id="ARBA00008901"/>
    </source>
</evidence>
<dbReference type="SMART" id="SM01041">
    <property type="entry name" value="BRO1"/>
    <property type="match status" value="1"/>
</dbReference>
<dbReference type="PANTHER" id="PTHR23032:SF2">
    <property type="entry name" value="ENDOSOMAL TARGETING BRO1-LIKE DOMAIN-CONTAINING PROTEIN"/>
    <property type="match status" value="1"/>
</dbReference>
<accession>A0A9E7L6A5</accession>
<comment type="similarity">
    <text evidence="1">Belongs to the BROX family.</text>
</comment>
<dbReference type="Pfam" id="PF03097">
    <property type="entry name" value="BRO1"/>
    <property type="match status" value="1"/>
</dbReference>
<protein>
    <submittedName>
        <fullName evidence="3">BRO1-like domain</fullName>
    </submittedName>
</protein>